<accession>A0ACC2UZ82</accession>
<name>A0ACC2UZ82_9TREE</name>
<protein>
    <submittedName>
        <fullName evidence="1">Uncharacterized protein</fullName>
    </submittedName>
</protein>
<reference evidence="1" key="1">
    <citation type="submission" date="2023-04" db="EMBL/GenBank/DDBJ databases">
        <title>Draft Genome sequencing of Naganishia species isolated from polar environments using Oxford Nanopore Technology.</title>
        <authorList>
            <person name="Leo P."/>
            <person name="Venkateswaran K."/>
        </authorList>
    </citation>
    <scope>NUCLEOTIDE SEQUENCE</scope>
    <source>
        <strain evidence="1">MNA-CCFEE 5261</strain>
    </source>
</reference>
<gene>
    <name evidence="1" type="ORF">QFC19_008823</name>
</gene>
<comment type="caution">
    <text evidence="1">The sequence shown here is derived from an EMBL/GenBank/DDBJ whole genome shotgun (WGS) entry which is preliminary data.</text>
</comment>
<keyword evidence="2" id="KW-1185">Reference proteome</keyword>
<evidence type="ECO:0000313" key="1">
    <source>
        <dbReference type="EMBL" id="KAJ9092165.1"/>
    </source>
</evidence>
<organism evidence="1 2">
    <name type="scientific">Naganishia cerealis</name>
    <dbReference type="NCBI Taxonomy" id="610337"/>
    <lineage>
        <taxon>Eukaryota</taxon>
        <taxon>Fungi</taxon>
        <taxon>Dikarya</taxon>
        <taxon>Basidiomycota</taxon>
        <taxon>Agaricomycotina</taxon>
        <taxon>Tremellomycetes</taxon>
        <taxon>Filobasidiales</taxon>
        <taxon>Filobasidiaceae</taxon>
        <taxon>Naganishia</taxon>
    </lineage>
</organism>
<dbReference type="EMBL" id="JASBWR010000138">
    <property type="protein sequence ID" value="KAJ9092165.1"/>
    <property type="molecule type" value="Genomic_DNA"/>
</dbReference>
<proteinExistence type="predicted"/>
<sequence>MKVYVLGAGSMGSLVAHYMSLAHPELSMVLLMKTQARLDNFVRHNSEISVVKKDGIVRAQLAAGGMPPMRKDGNPAHIENLIVATKTHATETALEPYLKNISSSTNLLLLQNGMGMPEYLTRKFWPSGNRPQIFQAISTHGAYKSSQNVVQHTVNGSLVIAEQPEITQHTTTTIPLNPLVDAIVSTPELNASHVNYSDFLLAQIDKLIANACINPLLAIYDCFNGDLLLSTHLLPILKQIVNEARAVFLAEYKVLNENPQAAASLDTERMLAHVVRMFELTAANSSSMREDIRNLNTTEIDWINGFLVRVGKQHGINTPANLMLVNMVKSKLAIERGLDQRAASLVA</sequence>
<dbReference type="Proteomes" id="UP001241377">
    <property type="component" value="Unassembled WGS sequence"/>
</dbReference>
<evidence type="ECO:0000313" key="2">
    <source>
        <dbReference type="Proteomes" id="UP001241377"/>
    </source>
</evidence>